<evidence type="ECO:0000256" key="1">
    <source>
        <dbReference type="ARBA" id="ARBA00023002"/>
    </source>
</evidence>
<evidence type="ECO:0000259" key="2">
    <source>
        <dbReference type="Pfam" id="PF03807"/>
    </source>
</evidence>
<dbReference type="AlphaFoldDB" id="A0A919UYH2"/>
<organism evidence="3 4">
    <name type="scientific">Sphaerisporangium rufum</name>
    <dbReference type="NCBI Taxonomy" id="1381558"/>
    <lineage>
        <taxon>Bacteria</taxon>
        <taxon>Bacillati</taxon>
        <taxon>Actinomycetota</taxon>
        <taxon>Actinomycetes</taxon>
        <taxon>Streptosporangiales</taxon>
        <taxon>Streptosporangiaceae</taxon>
        <taxon>Sphaerisporangium</taxon>
    </lineage>
</organism>
<dbReference type="SUPFAM" id="SSF51735">
    <property type="entry name" value="NAD(P)-binding Rossmann-fold domains"/>
    <property type="match status" value="1"/>
</dbReference>
<evidence type="ECO:0000313" key="3">
    <source>
        <dbReference type="EMBL" id="GII76814.1"/>
    </source>
</evidence>
<dbReference type="InterPro" id="IPR036291">
    <property type="entry name" value="NAD(P)-bd_dom_sf"/>
</dbReference>
<dbReference type="EMBL" id="BOOU01000029">
    <property type="protein sequence ID" value="GII76814.1"/>
    <property type="molecule type" value="Genomic_DNA"/>
</dbReference>
<feature type="domain" description="Pyrroline-5-carboxylate reductase catalytic N-terminal" evidence="2">
    <location>
        <begin position="2"/>
        <end position="95"/>
    </location>
</feature>
<name>A0A919UYH2_9ACTN</name>
<dbReference type="PANTHER" id="PTHR14239">
    <property type="entry name" value="DUDULIN-RELATED"/>
    <property type="match status" value="1"/>
</dbReference>
<dbReference type="InterPro" id="IPR051267">
    <property type="entry name" value="STEAP_metalloreductase"/>
</dbReference>
<dbReference type="Gene3D" id="3.40.50.720">
    <property type="entry name" value="NAD(P)-binding Rossmann-like Domain"/>
    <property type="match status" value="1"/>
</dbReference>
<proteinExistence type="predicted"/>
<dbReference type="GO" id="GO:0016491">
    <property type="term" value="F:oxidoreductase activity"/>
    <property type="evidence" value="ECO:0007669"/>
    <property type="project" value="UniProtKB-KW"/>
</dbReference>
<keyword evidence="4" id="KW-1185">Reference proteome</keyword>
<dbReference type="Proteomes" id="UP000655287">
    <property type="component" value="Unassembled WGS sequence"/>
</dbReference>
<sequence length="220" mass="21498">MRIGILGAGGMAGGLGAGWARAGHEVMVGGRDPGKAAALAARLGPGARSGTLAQAAGHGEVVLLAVPAAAAEEVLAAAGAGGGALAGRPLIDCTNAVDHERMVPATAGGPSMAERVAAAAPGAHVVKAFNLCHEAVWRMTPPAFDGEPLLVPLCGDDPGALETVGGLVGDLGCVPVDGGGLVRAGALEATMVFMVGLWFRGVDARSVLPPLKYAFGSAGT</sequence>
<accession>A0A919UYH2</accession>
<evidence type="ECO:0000313" key="4">
    <source>
        <dbReference type="Proteomes" id="UP000655287"/>
    </source>
</evidence>
<reference evidence="3" key="1">
    <citation type="submission" date="2021-01" db="EMBL/GenBank/DDBJ databases">
        <title>Whole genome shotgun sequence of Sphaerisporangium rufum NBRC 109079.</title>
        <authorList>
            <person name="Komaki H."/>
            <person name="Tamura T."/>
        </authorList>
    </citation>
    <scope>NUCLEOTIDE SEQUENCE</scope>
    <source>
        <strain evidence="3">NBRC 109079</strain>
    </source>
</reference>
<dbReference type="Pfam" id="PF03807">
    <property type="entry name" value="F420_oxidored"/>
    <property type="match status" value="1"/>
</dbReference>
<dbReference type="InterPro" id="IPR028939">
    <property type="entry name" value="P5C_Rdtase_cat_N"/>
</dbReference>
<protein>
    <submittedName>
        <fullName evidence="3">NADP oxidoreductase</fullName>
    </submittedName>
</protein>
<keyword evidence="1" id="KW-0560">Oxidoreductase</keyword>
<gene>
    <name evidence="3" type="ORF">Sru01_17960</name>
</gene>
<dbReference type="RefSeq" id="WP_203983438.1">
    <property type="nucleotide sequence ID" value="NZ_BOOU01000029.1"/>
</dbReference>
<dbReference type="PANTHER" id="PTHR14239:SF10">
    <property type="entry name" value="REDUCTASE"/>
    <property type="match status" value="1"/>
</dbReference>
<comment type="caution">
    <text evidence="3">The sequence shown here is derived from an EMBL/GenBank/DDBJ whole genome shotgun (WGS) entry which is preliminary data.</text>
</comment>